<name>A0A173RHQ0_9FIRM</name>
<dbReference type="Pfam" id="PF00072">
    <property type="entry name" value="Response_reg"/>
    <property type="match status" value="1"/>
</dbReference>
<reference evidence="6 7" key="1">
    <citation type="submission" date="2015-09" db="EMBL/GenBank/DDBJ databases">
        <authorList>
            <consortium name="Pathogen Informatics"/>
        </authorList>
    </citation>
    <scope>NUCLEOTIDE SEQUENCE [LARGE SCALE GENOMIC DNA]</scope>
    <source>
        <strain evidence="6 7">2789STDY5834960</strain>
    </source>
</reference>
<evidence type="ECO:0000256" key="2">
    <source>
        <dbReference type="ARBA" id="ARBA00024867"/>
    </source>
</evidence>
<evidence type="ECO:0000313" key="6">
    <source>
        <dbReference type="EMBL" id="CUM77432.1"/>
    </source>
</evidence>
<dbReference type="Pfam" id="PF00990">
    <property type="entry name" value="GGDEF"/>
    <property type="match status" value="1"/>
</dbReference>
<comment type="function">
    <text evidence="2">May play the central regulatory role in sporulation. It may be an element of the effector pathway responsible for the activation of sporulation genes in response to nutritional stress. Spo0A may act in concert with spo0H (a sigma factor) to control the expression of some genes that are critical to the sporulation process.</text>
</comment>
<dbReference type="GO" id="GO:0005886">
    <property type="term" value="C:plasma membrane"/>
    <property type="evidence" value="ECO:0007669"/>
    <property type="project" value="TreeGrafter"/>
</dbReference>
<dbReference type="PROSITE" id="PS50887">
    <property type="entry name" value="GGDEF"/>
    <property type="match status" value="1"/>
</dbReference>
<evidence type="ECO:0000259" key="5">
    <source>
        <dbReference type="PROSITE" id="PS50887"/>
    </source>
</evidence>
<dbReference type="InterPro" id="IPR050469">
    <property type="entry name" value="Diguanylate_Cyclase"/>
</dbReference>
<dbReference type="STRING" id="166486.ERS852572_00397"/>
<organism evidence="6 7">
    <name type="scientific">Roseburia intestinalis</name>
    <dbReference type="NCBI Taxonomy" id="166486"/>
    <lineage>
        <taxon>Bacteria</taxon>
        <taxon>Bacillati</taxon>
        <taxon>Bacillota</taxon>
        <taxon>Clostridia</taxon>
        <taxon>Lachnospirales</taxon>
        <taxon>Lachnospiraceae</taxon>
        <taxon>Roseburia</taxon>
    </lineage>
</organism>
<dbReference type="InterPro" id="IPR001789">
    <property type="entry name" value="Sig_transdc_resp-reg_receiver"/>
</dbReference>
<dbReference type="AlphaFoldDB" id="A0A173RHQ0"/>
<dbReference type="InterPro" id="IPR029787">
    <property type="entry name" value="Nucleotide_cyclase"/>
</dbReference>
<protein>
    <recommendedName>
        <fullName evidence="1">Stage 0 sporulation protein A homolog</fullName>
    </recommendedName>
</protein>
<dbReference type="EMBL" id="CYXZ01000003">
    <property type="protein sequence ID" value="CUM77432.1"/>
    <property type="molecule type" value="Genomic_DNA"/>
</dbReference>
<dbReference type="PANTHER" id="PTHR45138:SF9">
    <property type="entry name" value="DIGUANYLATE CYCLASE DGCM-RELATED"/>
    <property type="match status" value="1"/>
</dbReference>
<evidence type="ECO:0000313" key="7">
    <source>
        <dbReference type="Proteomes" id="UP000095350"/>
    </source>
</evidence>
<feature type="domain" description="Response regulatory" evidence="4">
    <location>
        <begin position="7"/>
        <end position="124"/>
    </location>
</feature>
<accession>A0A173RHQ0</accession>
<gene>
    <name evidence="6" type="primary">pleD</name>
    <name evidence="6" type="ORF">ERS852572_00397</name>
</gene>
<dbReference type="GO" id="GO:0000160">
    <property type="term" value="P:phosphorelay signal transduction system"/>
    <property type="evidence" value="ECO:0007669"/>
    <property type="project" value="InterPro"/>
</dbReference>
<dbReference type="InterPro" id="IPR000160">
    <property type="entry name" value="GGDEF_dom"/>
</dbReference>
<dbReference type="Gene3D" id="3.40.50.2300">
    <property type="match status" value="1"/>
</dbReference>
<evidence type="ECO:0000256" key="1">
    <source>
        <dbReference type="ARBA" id="ARBA00018672"/>
    </source>
</evidence>
<keyword evidence="3" id="KW-0597">Phosphoprotein</keyword>
<dbReference type="Proteomes" id="UP000095350">
    <property type="component" value="Unassembled WGS sequence"/>
</dbReference>
<dbReference type="SMART" id="SM00448">
    <property type="entry name" value="REC"/>
    <property type="match status" value="1"/>
</dbReference>
<dbReference type="OrthoDB" id="9805474at2"/>
<proteinExistence type="predicted"/>
<dbReference type="GO" id="GO:1902201">
    <property type="term" value="P:negative regulation of bacterial-type flagellum-dependent cell motility"/>
    <property type="evidence" value="ECO:0007669"/>
    <property type="project" value="TreeGrafter"/>
</dbReference>
<dbReference type="GO" id="GO:0043709">
    <property type="term" value="P:cell adhesion involved in single-species biofilm formation"/>
    <property type="evidence" value="ECO:0007669"/>
    <property type="project" value="TreeGrafter"/>
</dbReference>
<dbReference type="GO" id="GO:0052621">
    <property type="term" value="F:diguanylate cyclase activity"/>
    <property type="evidence" value="ECO:0007669"/>
    <property type="project" value="TreeGrafter"/>
</dbReference>
<dbReference type="SMART" id="SM00267">
    <property type="entry name" value="GGDEF"/>
    <property type="match status" value="1"/>
</dbReference>
<feature type="domain" description="GGDEF" evidence="5">
    <location>
        <begin position="172"/>
        <end position="304"/>
    </location>
</feature>
<dbReference type="NCBIfam" id="TIGR00254">
    <property type="entry name" value="GGDEF"/>
    <property type="match status" value="1"/>
</dbReference>
<dbReference type="PANTHER" id="PTHR45138">
    <property type="entry name" value="REGULATORY COMPONENTS OF SENSORY TRANSDUCTION SYSTEM"/>
    <property type="match status" value="1"/>
</dbReference>
<dbReference type="SUPFAM" id="SSF55073">
    <property type="entry name" value="Nucleotide cyclase"/>
    <property type="match status" value="1"/>
</dbReference>
<dbReference type="PaxDb" id="166486-ERS852572_00397"/>
<sequence>MEQSKETLLIVDDSRLQHAVLNEIFSPAFNILEVSSGEECLQMIKDKKNMIDLVLLDLVMQGMDGFDVLKHRQEMPEFKQIPVVVLTTTDTPEVQTKAFELGASDFLSKPTEPAIARHRIDNILKTNCRLNHILQKQEALRIKSEVDEMTHLLNKATAEHAISHILLSTPEELHALFAIDIDNFKAVNDIFGHKMGDHTISVVAGILASHFSGSDIIGRIGGDEFVAFMRDIASRQAVYEKAQELLDAILDKEALSIPENVTISIGIAFTEPYETSYTTLFQKADTALGNSKKSGKQCFSEYGVSAQKPDTAMKNILLYTHSRNVASTLKFAYSYPDRLIKVSSVTEIRYAIMDKNNHVPAVFIDVSETGDDGRQLWDELSHESWASSTPIIAICKEGNLTQIRNAILSDLINDLIFEPIDVESIKRRIKKHQTL</sequence>
<evidence type="ECO:0000259" key="4">
    <source>
        <dbReference type="PROSITE" id="PS50110"/>
    </source>
</evidence>
<feature type="modified residue" description="4-aspartylphosphate" evidence="3">
    <location>
        <position position="57"/>
    </location>
</feature>
<dbReference type="Gene3D" id="3.30.70.270">
    <property type="match status" value="1"/>
</dbReference>
<dbReference type="InterPro" id="IPR043128">
    <property type="entry name" value="Rev_trsase/Diguanyl_cyclase"/>
</dbReference>
<dbReference type="InterPro" id="IPR011006">
    <property type="entry name" value="CheY-like_superfamily"/>
</dbReference>
<dbReference type="SUPFAM" id="SSF52172">
    <property type="entry name" value="CheY-like"/>
    <property type="match status" value="1"/>
</dbReference>
<dbReference type="PROSITE" id="PS50110">
    <property type="entry name" value="RESPONSE_REGULATORY"/>
    <property type="match status" value="1"/>
</dbReference>
<dbReference type="RefSeq" id="WP_055193168.1">
    <property type="nucleotide sequence ID" value="NZ_CABIYH010000003.1"/>
</dbReference>
<dbReference type="CDD" id="cd01949">
    <property type="entry name" value="GGDEF"/>
    <property type="match status" value="1"/>
</dbReference>
<evidence type="ECO:0000256" key="3">
    <source>
        <dbReference type="PROSITE-ProRule" id="PRU00169"/>
    </source>
</evidence>